<evidence type="ECO:0000313" key="1">
    <source>
        <dbReference type="EMBL" id="VAX01997.1"/>
    </source>
</evidence>
<reference evidence="1" key="1">
    <citation type="submission" date="2018-06" db="EMBL/GenBank/DDBJ databases">
        <authorList>
            <person name="Zhirakovskaya E."/>
        </authorList>
    </citation>
    <scope>NUCLEOTIDE SEQUENCE</scope>
</reference>
<dbReference type="AlphaFoldDB" id="A0A3B1BAE3"/>
<protein>
    <submittedName>
        <fullName evidence="1">Uncharacterized protein</fullName>
    </submittedName>
</protein>
<dbReference type="EMBL" id="UOFV01000284">
    <property type="protein sequence ID" value="VAX01997.1"/>
    <property type="molecule type" value="Genomic_DNA"/>
</dbReference>
<name>A0A3B1BAE3_9ZZZZ</name>
<organism evidence="1">
    <name type="scientific">hydrothermal vent metagenome</name>
    <dbReference type="NCBI Taxonomy" id="652676"/>
    <lineage>
        <taxon>unclassified sequences</taxon>
        <taxon>metagenomes</taxon>
        <taxon>ecological metagenomes</taxon>
    </lineage>
</organism>
<proteinExistence type="predicted"/>
<sequence>MKFLDDGMGMRDADSGDETEVPVAQLEQALAIAQEEMLALPAGYQPVQKALIQNRIAELLVDLQRDEEAFDRAREAFDVFVAVQQWEDAVQSCNVMFLAGQASSLPALGQGVWLAVTFPIDAELSVAMLQHIIDETPADSDGAAVAAVTACYVVEMRSEGKQRDNLALFTNHMLGTVARRHSDVSKQEQFDFWMEKMELTDPAKFLPRLRNVVDVLVQEDWWVDREAIWASLPDQ</sequence>
<accession>A0A3B1BAE3</accession>
<gene>
    <name evidence="1" type="ORF">MNBD_GAMMA19-357</name>
</gene>